<dbReference type="PANTHER" id="PTHR43047:SF2">
    <property type="entry name" value="HISTIDINE KINASE M7"/>
    <property type="match status" value="1"/>
</dbReference>
<dbReference type="InterPro" id="IPR005467">
    <property type="entry name" value="His_kinase_dom"/>
</dbReference>
<dbReference type="Gene3D" id="3.30.565.10">
    <property type="entry name" value="Histidine kinase-like ATPase, C-terminal domain"/>
    <property type="match status" value="1"/>
</dbReference>
<evidence type="ECO:0000256" key="3">
    <source>
        <dbReference type="ARBA" id="ARBA00022553"/>
    </source>
</evidence>
<dbReference type="Gene3D" id="3.40.50.2300">
    <property type="match status" value="1"/>
</dbReference>
<evidence type="ECO:0000313" key="10">
    <source>
        <dbReference type="EMBL" id="TVY50869.1"/>
    </source>
</evidence>
<evidence type="ECO:0000256" key="5">
    <source>
        <dbReference type="ARBA" id="ARBA00022777"/>
    </source>
</evidence>
<dbReference type="CDD" id="cd00082">
    <property type="entry name" value="HisKA"/>
    <property type="match status" value="1"/>
</dbReference>
<dbReference type="InterPro" id="IPR003661">
    <property type="entry name" value="HisK_dim/P_dom"/>
</dbReference>
<feature type="compositionally biased region" description="Polar residues" evidence="7">
    <location>
        <begin position="747"/>
        <end position="760"/>
    </location>
</feature>
<dbReference type="SMART" id="SM00448">
    <property type="entry name" value="REC"/>
    <property type="match status" value="1"/>
</dbReference>
<protein>
    <recommendedName>
        <fullName evidence="2">histidine kinase</fullName>
        <ecNumber evidence="2">2.7.13.3</ecNumber>
    </recommendedName>
</protein>
<dbReference type="GO" id="GO:0005886">
    <property type="term" value="C:plasma membrane"/>
    <property type="evidence" value="ECO:0007669"/>
    <property type="project" value="TreeGrafter"/>
</dbReference>
<comment type="caution">
    <text evidence="10">The sequence shown here is derived from an EMBL/GenBank/DDBJ whole genome shotgun (WGS) entry which is preliminary data.</text>
</comment>
<dbReference type="Gene3D" id="1.10.287.130">
    <property type="match status" value="1"/>
</dbReference>
<gene>
    <name evidence="10" type="primary">CHK1</name>
    <name evidence="10" type="ORF">LCER1_G008492</name>
</gene>
<evidence type="ECO:0000256" key="7">
    <source>
        <dbReference type="SAM" id="MobiDB-lite"/>
    </source>
</evidence>
<evidence type="ECO:0000256" key="6">
    <source>
        <dbReference type="PROSITE-ProRule" id="PRU00169"/>
    </source>
</evidence>
<dbReference type="CDD" id="cd17546">
    <property type="entry name" value="REC_hyHK_CKI1_RcsC-like"/>
    <property type="match status" value="1"/>
</dbReference>
<comment type="catalytic activity">
    <reaction evidence="1">
        <text>ATP + protein L-histidine = ADP + protein N-phospho-L-histidine.</text>
        <dbReference type="EC" id="2.7.13.3"/>
    </reaction>
</comment>
<sequence>MPPEGLDQPSSRSSLMSRFEALYASHTTENELCGMHEIHHHPDHFDTRPFGPRQFRPHRQRARKRTAGDTKFQSAGQPGVKDMDEETEESSPDNLIDRATLCLPDFARDTVIHGGDERFKDVLRQYFPSAESNATERLIDLKTRLRNASTHDFWGILMEEMCDITGSQCGFVAKRMLVDDQDSAVEMPPLGEPGSCLMGVAFYVNNGADVKELYRDYRYHAFGTPCEHMRHDKVFIIPERLAEITPNNPRTPDLPWEQSEAFIGVPLFSEGKCFAHFGLTWSTEGAKARKLGWNFIEMFLHSLEDMILQRILEGRSFAKDVALPKSTPAKVIPLSAITASQSLKPYARSLSHELRTPMQGVVGMLDIMYSTVLDCIANQHQQSEMVREIFKDLKGHIETVQDSSRRAVEAADNVVHAYDLDLKMPETPLTPLLSEGSNHFVISGASSSRRQSPIPESRTESSYMSRKRGRPEEPNFHPGPPLKRMYTMTEAEILRKYYPDDSPVSCGACGAFGTTGTGTELNYQSPTDEKRSSPTITSSMLSPNHRRVVTRDFMRTLVTEALRSGHPTREVHTETDSGETIEVTTTGSRGEDQDKKVYLNIESSIAEVIITEEHHLQFALKKIVDNAIKFTDSGCITITIKLGKNLKIIEIWVVDTGCGITEDSKSNLFKPHFQEDASISRSRDGLGLSLFNAKAHVRKNLGGDITLERSNTDGPLRGSEFLVRLPILLLDAENTDTPLVGTPPPSMQQTQLPSPGTESKISLDGVSRAVSPAPASRKSPPKSSPKRTAFNPKLNEEYPLNILIAEDNAINRNVAVGSLGKLGYPTANVTIAFDGVEAVHHFKNSLSKPVGEQFDAILMDIWMPNMDGYEATREILGLATLSEKATKIIAVTADITGDCLTRAEACGMQGFLPKPYKVLDIEHLIVQHFQREIE</sequence>
<dbReference type="InterPro" id="IPR004358">
    <property type="entry name" value="Sig_transdc_His_kin-like_C"/>
</dbReference>
<evidence type="ECO:0000256" key="2">
    <source>
        <dbReference type="ARBA" id="ARBA00012438"/>
    </source>
</evidence>
<dbReference type="SUPFAM" id="SSF47384">
    <property type="entry name" value="Homodimeric domain of signal transducing histidine kinase"/>
    <property type="match status" value="1"/>
</dbReference>
<dbReference type="Proteomes" id="UP000481288">
    <property type="component" value="Unassembled WGS sequence"/>
</dbReference>
<feature type="region of interest" description="Disordered" evidence="7">
    <location>
        <begin position="43"/>
        <end position="92"/>
    </location>
</feature>
<name>A0A7D8UM62_9HELO</name>
<dbReference type="InterPro" id="IPR001789">
    <property type="entry name" value="Sig_transdc_resp-reg_receiver"/>
</dbReference>
<dbReference type="Pfam" id="PF02518">
    <property type="entry name" value="HATPase_c"/>
    <property type="match status" value="1"/>
</dbReference>
<evidence type="ECO:0000259" key="9">
    <source>
        <dbReference type="PROSITE" id="PS50110"/>
    </source>
</evidence>
<dbReference type="SUPFAM" id="SSF52172">
    <property type="entry name" value="CheY-like"/>
    <property type="match status" value="1"/>
</dbReference>
<dbReference type="InterPro" id="IPR036890">
    <property type="entry name" value="HATPase_C_sf"/>
</dbReference>
<feature type="modified residue" description="4-aspartylphosphate" evidence="6">
    <location>
        <position position="860"/>
    </location>
</feature>
<dbReference type="PANTHER" id="PTHR43047">
    <property type="entry name" value="TWO-COMPONENT HISTIDINE PROTEIN KINASE"/>
    <property type="match status" value="1"/>
</dbReference>
<feature type="domain" description="Response regulatory" evidence="9">
    <location>
        <begin position="801"/>
        <end position="929"/>
    </location>
</feature>
<feature type="region of interest" description="Disordered" evidence="7">
    <location>
        <begin position="736"/>
        <end position="791"/>
    </location>
</feature>
<feature type="compositionally biased region" description="Polar residues" evidence="7">
    <location>
        <begin position="533"/>
        <end position="542"/>
    </location>
</feature>
<dbReference type="PROSITE" id="PS50110">
    <property type="entry name" value="RESPONSE_REGULATORY"/>
    <property type="match status" value="1"/>
</dbReference>
<dbReference type="Pfam" id="PF00072">
    <property type="entry name" value="Response_reg"/>
    <property type="match status" value="1"/>
</dbReference>
<dbReference type="EMBL" id="QGMG01000980">
    <property type="protein sequence ID" value="TVY50869.1"/>
    <property type="molecule type" value="Genomic_DNA"/>
</dbReference>
<keyword evidence="4" id="KW-0808">Transferase</keyword>
<proteinExistence type="predicted"/>
<accession>A0A7D8UM62</accession>
<feature type="compositionally biased region" description="Basic residues" evidence="7">
    <location>
        <begin position="55"/>
        <end position="65"/>
    </location>
</feature>
<feature type="compositionally biased region" description="Low complexity" evidence="7">
    <location>
        <begin position="766"/>
        <end position="778"/>
    </location>
</feature>
<evidence type="ECO:0000313" key="11">
    <source>
        <dbReference type="Proteomes" id="UP000481288"/>
    </source>
</evidence>
<dbReference type="EC" id="2.7.13.3" evidence="2"/>
<reference evidence="10 11" key="1">
    <citation type="submission" date="2018-05" db="EMBL/GenBank/DDBJ databases">
        <title>Whole genome sequencing for identification of molecular markers to develop diagnostic detection tools for the regulated plant pathogen Lachnellula willkommii.</title>
        <authorList>
            <person name="Giroux E."/>
            <person name="Bilodeau G."/>
        </authorList>
    </citation>
    <scope>NUCLEOTIDE SEQUENCE [LARGE SCALE GENOMIC DNA]</scope>
    <source>
        <strain evidence="10 11">CBS 625.97</strain>
    </source>
</reference>
<feature type="region of interest" description="Disordered" evidence="7">
    <location>
        <begin position="565"/>
        <end position="589"/>
    </location>
</feature>
<organism evidence="10 11">
    <name type="scientific">Lachnellula cervina</name>
    <dbReference type="NCBI Taxonomy" id="1316786"/>
    <lineage>
        <taxon>Eukaryota</taxon>
        <taxon>Fungi</taxon>
        <taxon>Dikarya</taxon>
        <taxon>Ascomycota</taxon>
        <taxon>Pezizomycotina</taxon>
        <taxon>Leotiomycetes</taxon>
        <taxon>Helotiales</taxon>
        <taxon>Lachnaceae</taxon>
        <taxon>Lachnellula</taxon>
    </lineage>
</organism>
<feature type="region of interest" description="Disordered" evidence="7">
    <location>
        <begin position="516"/>
        <end position="543"/>
    </location>
</feature>
<dbReference type="SUPFAM" id="SSF55874">
    <property type="entry name" value="ATPase domain of HSP90 chaperone/DNA topoisomerase II/histidine kinase"/>
    <property type="match status" value="1"/>
</dbReference>
<dbReference type="PRINTS" id="PR00344">
    <property type="entry name" value="BCTRLSENSOR"/>
</dbReference>
<dbReference type="PROSITE" id="PS50109">
    <property type="entry name" value="HIS_KIN"/>
    <property type="match status" value="1"/>
</dbReference>
<evidence type="ECO:0000256" key="4">
    <source>
        <dbReference type="ARBA" id="ARBA00022679"/>
    </source>
</evidence>
<evidence type="ECO:0000259" key="8">
    <source>
        <dbReference type="PROSITE" id="PS50109"/>
    </source>
</evidence>
<dbReference type="InterPro" id="IPR036097">
    <property type="entry name" value="HisK_dim/P_sf"/>
</dbReference>
<feature type="region of interest" description="Disordered" evidence="7">
    <location>
        <begin position="444"/>
        <end position="483"/>
    </location>
</feature>
<dbReference type="InterPro" id="IPR011006">
    <property type="entry name" value="CheY-like_superfamily"/>
</dbReference>
<dbReference type="AlphaFoldDB" id="A0A7D8UM62"/>
<keyword evidence="5 10" id="KW-0418">Kinase</keyword>
<feature type="domain" description="Histidine kinase" evidence="8">
    <location>
        <begin position="593"/>
        <end position="729"/>
    </location>
</feature>
<keyword evidence="3 6" id="KW-0597">Phosphoprotein</keyword>
<dbReference type="InterPro" id="IPR003594">
    <property type="entry name" value="HATPase_dom"/>
</dbReference>
<dbReference type="SMART" id="SM00387">
    <property type="entry name" value="HATPase_c"/>
    <property type="match status" value="1"/>
</dbReference>
<evidence type="ECO:0000256" key="1">
    <source>
        <dbReference type="ARBA" id="ARBA00000085"/>
    </source>
</evidence>
<dbReference type="GO" id="GO:0009927">
    <property type="term" value="F:histidine phosphotransfer kinase activity"/>
    <property type="evidence" value="ECO:0007669"/>
    <property type="project" value="TreeGrafter"/>
</dbReference>
<keyword evidence="11" id="KW-1185">Reference proteome</keyword>
<dbReference type="OrthoDB" id="60033at2759"/>
<dbReference type="FunFam" id="1.10.287.130:FF:000100">
    <property type="entry name" value="Sensor histidine kinase/response regulator"/>
    <property type="match status" value="1"/>
</dbReference>
<dbReference type="GO" id="GO:0000155">
    <property type="term" value="F:phosphorelay sensor kinase activity"/>
    <property type="evidence" value="ECO:0007669"/>
    <property type="project" value="InterPro"/>
</dbReference>